<organism evidence="1 2">
    <name type="scientific">Umezawaea tangerina</name>
    <dbReference type="NCBI Taxonomy" id="84725"/>
    <lineage>
        <taxon>Bacteria</taxon>
        <taxon>Bacillati</taxon>
        <taxon>Actinomycetota</taxon>
        <taxon>Actinomycetes</taxon>
        <taxon>Pseudonocardiales</taxon>
        <taxon>Pseudonocardiaceae</taxon>
        <taxon>Umezawaea</taxon>
    </lineage>
</organism>
<accession>A0A2T0SPK0</accession>
<gene>
    <name evidence="1" type="ORF">CLV43_114253</name>
</gene>
<protein>
    <submittedName>
        <fullName evidence="1">Uncharacterized protein</fullName>
    </submittedName>
</protein>
<sequence length="131" mass="14854">MKTYSIQSPMATHTRPATCAEVDCPNYLRGWRIHVEAVGPELAHTARTAGARFREVQVSEGHTYLVFEAGQTCFGASRHRIDIGRPQFFVVRGGDWRGNPRGEMRQHTKPEFWVEDFAEHQQTLADAQNKG</sequence>
<reference evidence="1 2" key="1">
    <citation type="submission" date="2018-03" db="EMBL/GenBank/DDBJ databases">
        <title>Genomic Encyclopedia of Archaeal and Bacterial Type Strains, Phase II (KMG-II): from individual species to whole genera.</title>
        <authorList>
            <person name="Goeker M."/>
        </authorList>
    </citation>
    <scope>NUCLEOTIDE SEQUENCE [LARGE SCALE GENOMIC DNA]</scope>
    <source>
        <strain evidence="1 2">DSM 44720</strain>
    </source>
</reference>
<proteinExistence type="predicted"/>
<evidence type="ECO:0000313" key="2">
    <source>
        <dbReference type="Proteomes" id="UP000239494"/>
    </source>
</evidence>
<dbReference type="AlphaFoldDB" id="A0A2T0SPK0"/>
<evidence type="ECO:0000313" key="1">
    <source>
        <dbReference type="EMBL" id="PRY35335.1"/>
    </source>
</evidence>
<comment type="caution">
    <text evidence="1">The sequence shown here is derived from an EMBL/GenBank/DDBJ whole genome shotgun (WGS) entry which is preliminary data.</text>
</comment>
<dbReference type="Proteomes" id="UP000239494">
    <property type="component" value="Unassembled WGS sequence"/>
</dbReference>
<dbReference type="RefSeq" id="WP_146175076.1">
    <property type="nucleotide sequence ID" value="NZ_PVTF01000014.1"/>
</dbReference>
<dbReference type="EMBL" id="PVTF01000014">
    <property type="protein sequence ID" value="PRY35335.1"/>
    <property type="molecule type" value="Genomic_DNA"/>
</dbReference>
<dbReference type="OrthoDB" id="4203229at2"/>
<keyword evidence="2" id="KW-1185">Reference proteome</keyword>
<name>A0A2T0SPK0_9PSEU</name>